<gene>
    <name evidence="1" type="ORF">M670_04890</name>
</gene>
<accession>A0A072NFA7</accession>
<evidence type="ECO:0000313" key="2">
    <source>
        <dbReference type="Proteomes" id="UP000027936"/>
    </source>
</evidence>
<organism evidence="1 2">
    <name type="scientific">Schinkia azotoformans MEV2011</name>
    <dbReference type="NCBI Taxonomy" id="1348973"/>
    <lineage>
        <taxon>Bacteria</taxon>
        <taxon>Bacillati</taxon>
        <taxon>Bacillota</taxon>
        <taxon>Bacilli</taxon>
        <taxon>Bacillales</taxon>
        <taxon>Bacillaceae</taxon>
        <taxon>Calidifontibacillus/Schinkia group</taxon>
        <taxon>Schinkia</taxon>
    </lineage>
</organism>
<evidence type="ECO:0000313" key="1">
    <source>
        <dbReference type="EMBL" id="KEF35917.1"/>
    </source>
</evidence>
<dbReference type="AlphaFoldDB" id="A0A072NFA7"/>
<comment type="caution">
    <text evidence="1">The sequence shown here is derived from an EMBL/GenBank/DDBJ whole genome shotgun (WGS) entry which is preliminary data.</text>
</comment>
<reference evidence="1 2" key="1">
    <citation type="submission" date="2014-04" db="EMBL/GenBank/DDBJ databases">
        <title>Draft genome sequence of Bacillus azotoformans MEV2011, a (co-) denitrifying strain unable to grow in the presence of oxygen.</title>
        <authorList>
            <person name="Nielsen M."/>
            <person name="Schreiber L."/>
            <person name="Finster K."/>
            <person name="Schramm A."/>
        </authorList>
    </citation>
    <scope>NUCLEOTIDE SEQUENCE [LARGE SCALE GENOMIC DNA]</scope>
    <source>
        <strain evidence="1 2">MEV2011</strain>
    </source>
</reference>
<sequence length="34" mass="4167">MHSTNFLPEELPETLEEFLLFLKEFLLIKDNMRQ</sequence>
<name>A0A072NFA7_SCHAZ</name>
<dbReference type="EMBL" id="JJRY01000042">
    <property type="protein sequence ID" value="KEF35917.1"/>
    <property type="molecule type" value="Genomic_DNA"/>
</dbReference>
<proteinExistence type="predicted"/>
<protein>
    <submittedName>
        <fullName evidence="1">Uncharacterized protein</fullName>
    </submittedName>
</protein>
<dbReference type="Proteomes" id="UP000027936">
    <property type="component" value="Unassembled WGS sequence"/>
</dbReference>